<feature type="transmembrane region" description="Helical" evidence="12">
    <location>
        <begin position="502"/>
        <end position="531"/>
    </location>
</feature>
<keyword evidence="10" id="KW-0325">Glycoprotein</keyword>
<comment type="pathway">
    <text evidence="2">Glycolipid biosynthesis; glycosylphosphatidylinositol-anchor biosynthesis.</text>
</comment>
<comment type="subcellular location">
    <subcellularLocation>
        <location evidence="1">Endoplasmic reticulum membrane</location>
        <topology evidence="1">Multi-pass membrane protein</topology>
    </subcellularLocation>
</comment>
<reference evidence="14" key="1">
    <citation type="submission" date="2019-04" db="EMBL/GenBank/DDBJ databases">
        <authorList>
            <person name="Alioto T."/>
            <person name="Alioto T."/>
        </authorList>
    </citation>
    <scope>NUCLEOTIDE SEQUENCE [LARGE SCALE GENOMIC DNA]</scope>
</reference>
<dbReference type="UniPathway" id="UPA00196"/>
<name>A0A5E4BPU2_MARMO</name>
<keyword evidence="8 12" id="KW-1133">Transmembrane helix</keyword>
<dbReference type="EMBL" id="CABDUW010000540">
    <property type="protein sequence ID" value="VTJ71080.1"/>
    <property type="molecule type" value="Genomic_DNA"/>
</dbReference>
<dbReference type="Gene3D" id="3.40.720.10">
    <property type="entry name" value="Alkaline Phosphatase, subunit A"/>
    <property type="match status" value="1"/>
</dbReference>
<feature type="transmembrane region" description="Helical" evidence="12">
    <location>
        <begin position="807"/>
        <end position="825"/>
    </location>
</feature>
<feature type="transmembrane region" description="Helical" evidence="12">
    <location>
        <begin position="7"/>
        <end position="28"/>
    </location>
</feature>
<proteinExistence type="inferred from homology"/>
<dbReference type="Proteomes" id="UP000335636">
    <property type="component" value="Unassembled WGS sequence"/>
</dbReference>
<evidence type="ECO:0000256" key="7">
    <source>
        <dbReference type="ARBA" id="ARBA00022824"/>
    </source>
</evidence>
<evidence type="ECO:0000256" key="1">
    <source>
        <dbReference type="ARBA" id="ARBA00004477"/>
    </source>
</evidence>
<evidence type="ECO:0000256" key="6">
    <source>
        <dbReference type="ARBA" id="ARBA00022692"/>
    </source>
</evidence>
<evidence type="ECO:0000256" key="11">
    <source>
        <dbReference type="SAM" id="MobiDB-lite"/>
    </source>
</evidence>
<dbReference type="PANTHER" id="PTHR23072">
    <property type="entry name" value="PHOSPHATIDYLINOSITOL GLYCAN-RELATED"/>
    <property type="match status" value="1"/>
</dbReference>
<comment type="similarity">
    <text evidence="3">Belongs to the PIGG/PIGN/PIGO family. PIGG subfamily.</text>
</comment>
<feature type="transmembrane region" description="Helical" evidence="12">
    <location>
        <begin position="432"/>
        <end position="451"/>
    </location>
</feature>
<evidence type="ECO:0000256" key="3">
    <source>
        <dbReference type="ARBA" id="ARBA00005315"/>
    </source>
</evidence>
<dbReference type="Pfam" id="PF19316">
    <property type="entry name" value="PIGO_PIGG"/>
    <property type="match status" value="1"/>
</dbReference>
<keyword evidence="9 12" id="KW-0472">Membrane</keyword>
<comment type="caution">
    <text evidence="14">The sequence shown here is derived from an EMBL/GenBank/DDBJ whole genome shotgun (WGS) entry which is preliminary data.</text>
</comment>
<dbReference type="Pfam" id="PF01663">
    <property type="entry name" value="Phosphodiest"/>
    <property type="match status" value="1"/>
</dbReference>
<dbReference type="InterPro" id="IPR037674">
    <property type="entry name" value="PIG-G_N"/>
</dbReference>
<evidence type="ECO:0000256" key="10">
    <source>
        <dbReference type="ARBA" id="ARBA00023180"/>
    </source>
</evidence>
<accession>A0A5E4BPU2</accession>
<dbReference type="CDD" id="cd16024">
    <property type="entry name" value="GPI_EPT_2"/>
    <property type="match status" value="1"/>
</dbReference>
<dbReference type="AlphaFoldDB" id="A0A5E4BPU2"/>
<evidence type="ECO:0000256" key="9">
    <source>
        <dbReference type="ARBA" id="ARBA00023136"/>
    </source>
</evidence>
<gene>
    <name evidence="14" type="ORF">MONAX_5E025130</name>
</gene>
<dbReference type="InterPro" id="IPR002591">
    <property type="entry name" value="Phosphodiest/P_Trfase"/>
</dbReference>
<organism evidence="14 15">
    <name type="scientific">Marmota monax</name>
    <name type="common">Woodchuck</name>
    <dbReference type="NCBI Taxonomy" id="9995"/>
    <lineage>
        <taxon>Eukaryota</taxon>
        <taxon>Metazoa</taxon>
        <taxon>Chordata</taxon>
        <taxon>Craniata</taxon>
        <taxon>Vertebrata</taxon>
        <taxon>Euteleostomi</taxon>
        <taxon>Mammalia</taxon>
        <taxon>Eutheria</taxon>
        <taxon>Euarchontoglires</taxon>
        <taxon>Glires</taxon>
        <taxon>Rodentia</taxon>
        <taxon>Sciuromorpha</taxon>
        <taxon>Sciuridae</taxon>
        <taxon>Xerinae</taxon>
        <taxon>Marmotini</taxon>
        <taxon>Marmota</taxon>
    </lineage>
</organism>
<keyword evidence="6 12" id="KW-0812">Transmembrane</keyword>
<dbReference type="GO" id="GO:0051267">
    <property type="term" value="F:CP2 mannose-ethanolamine phosphotransferase activity"/>
    <property type="evidence" value="ECO:0007669"/>
    <property type="project" value="TreeGrafter"/>
</dbReference>
<keyword evidence="15" id="KW-1185">Reference proteome</keyword>
<feature type="transmembrane region" description="Helical" evidence="12">
    <location>
        <begin position="881"/>
        <end position="901"/>
    </location>
</feature>
<dbReference type="InterPro" id="IPR039527">
    <property type="entry name" value="PIGG/GPI7"/>
</dbReference>
<sequence length="920" mass="101211">MRLGSGAFAASCVAIEVLGVAIFLRGFFPAPVRSSSRTEHRAEPPAPEPAAGARSNWTKLPPPLFNKVVIVLIDALRDDFVFGSKGVKYMPYTSYLVEKGASHSFVAEAKPPTVTMPRIKALMTGSLPGFVDVIRNLNSPALLEDSVIRQAKAAGKRVIFYGDETWVKLFPKHFVEYDGTTSFFVSDYTEVDDNVTRHLDTVLKRGDWDMLILHYLGLDHIGHISGPNSPLIGRKLSEMDSILMKIHTSLLSKERETLSPSLLVLCGDHGMSETGSHGASSTEEVSTPLILISSSFERRPGDIRHPKRVQQTDLAATLAIGLGLPIPKDSVGSLLFPVVEGKPVRDQLRFLHLNTVQLSKLLQENMPSYEKDPGFEQFKMAERLHGNWVKLHLEENRSDVLLSLGTKVLRQYLGALKTLSLSLSTQVAQYDIYSMAVGTVVVLEVLTLLLLSTPQALRRGADLEVPLWSPVFSLLFYLVFLVLSAIHVIVCTSATSSCYLCSLPWLVAGGLMVLVSALLCAIVSTLTRTVIESTLLRKNAALPSSRWSEMDLLLMLGTAGHVLSLGASSFVEEEHQTWYFLVNTLCLALSQEACRSCFPGDDSKPQHSVHMLQDSAVYRAPILHRAGHTSPSSEALGGHARWAILASPWLVLACCRLLRSLNQTGVQGAHRPDLGLWLTRGIIEARFVYVFVLGILFTGTKDLLKSQVIAADFKIKTVGLWEIYSGLVLLAALLLRPHNLPVLAFSLLIQTVMTKFIWKPLRHDAAEITVMHYWFGQAFFYFQGNSNNIATIDISAGFVGLDTYMEIPATFLTVFGTYVGPVLWASHLAHFLSSEASSGPALSRACFCYALICSVPVATYLILVTSLRYHLFIWSVFSPKLLYEGMHLLITAALCALFTAADQNSRAGPIQRWTLEMGGS</sequence>
<dbReference type="FunFam" id="3.40.720.10:FF:000018">
    <property type="entry name" value="Putative GPI ethanolamine phosphate transferase 2"/>
    <property type="match status" value="1"/>
</dbReference>
<keyword evidence="5" id="KW-0808">Transferase</keyword>
<evidence type="ECO:0000313" key="15">
    <source>
        <dbReference type="Proteomes" id="UP000335636"/>
    </source>
</evidence>
<feature type="domain" description="GPI ethanolamine phosphate transferase 2 C-terminal" evidence="13">
    <location>
        <begin position="683"/>
        <end position="893"/>
    </location>
</feature>
<evidence type="ECO:0000256" key="5">
    <source>
        <dbReference type="ARBA" id="ARBA00022679"/>
    </source>
</evidence>
<dbReference type="GO" id="GO:0006506">
    <property type="term" value="P:GPI anchor biosynthetic process"/>
    <property type="evidence" value="ECO:0007669"/>
    <property type="project" value="UniProtKB-UniPathway"/>
</dbReference>
<evidence type="ECO:0000256" key="12">
    <source>
        <dbReference type="SAM" id="Phobius"/>
    </source>
</evidence>
<dbReference type="GO" id="GO:0005789">
    <property type="term" value="C:endoplasmic reticulum membrane"/>
    <property type="evidence" value="ECO:0007669"/>
    <property type="project" value="UniProtKB-SubCell"/>
</dbReference>
<evidence type="ECO:0000256" key="4">
    <source>
        <dbReference type="ARBA" id="ARBA00022502"/>
    </source>
</evidence>
<evidence type="ECO:0000256" key="8">
    <source>
        <dbReference type="ARBA" id="ARBA00022989"/>
    </source>
</evidence>
<dbReference type="InterPro" id="IPR045687">
    <property type="entry name" value="PIGG/GPI7_C"/>
</dbReference>
<dbReference type="InterPro" id="IPR017850">
    <property type="entry name" value="Alkaline_phosphatase_core_sf"/>
</dbReference>
<dbReference type="SUPFAM" id="SSF53649">
    <property type="entry name" value="Alkaline phosphatase-like"/>
    <property type="match status" value="1"/>
</dbReference>
<protein>
    <recommendedName>
        <fullName evidence="13">GPI ethanolamine phosphate transferase 2 C-terminal domain-containing protein</fullName>
    </recommendedName>
</protein>
<feature type="transmembrane region" description="Helical" evidence="12">
    <location>
        <begin position="846"/>
        <end position="869"/>
    </location>
</feature>
<dbReference type="PANTHER" id="PTHR23072:SF0">
    <property type="entry name" value="GPI ETHANOLAMINE PHOSPHATE TRANSFERASE 2"/>
    <property type="match status" value="1"/>
</dbReference>
<keyword evidence="4" id="KW-0337">GPI-anchor biosynthesis</keyword>
<feature type="region of interest" description="Disordered" evidence="11">
    <location>
        <begin position="35"/>
        <end position="55"/>
    </location>
</feature>
<evidence type="ECO:0000259" key="13">
    <source>
        <dbReference type="Pfam" id="PF19316"/>
    </source>
</evidence>
<feature type="transmembrane region" description="Helical" evidence="12">
    <location>
        <begin position="471"/>
        <end position="490"/>
    </location>
</feature>
<evidence type="ECO:0000313" key="14">
    <source>
        <dbReference type="EMBL" id="VTJ71080.1"/>
    </source>
</evidence>
<keyword evidence="7" id="KW-0256">Endoplasmic reticulum</keyword>
<evidence type="ECO:0000256" key="2">
    <source>
        <dbReference type="ARBA" id="ARBA00004687"/>
    </source>
</evidence>
<feature type="transmembrane region" description="Helical" evidence="12">
    <location>
        <begin position="718"/>
        <end position="735"/>
    </location>
</feature>